<accession>A0ABS4DXE4</accession>
<dbReference type="InterPro" id="IPR012413">
    <property type="entry name" value="BA14K"/>
</dbReference>
<reference evidence="8 9" key="1">
    <citation type="submission" date="2021-03" db="EMBL/GenBank/DDBJ databases">
        <title>Genomic Encyclopedia of Type Strains, Phase IV (KMG-IV): sequencing the most valuable type-strain genomes for metagenomic binning, comparative biology and taxonomic classification.</title>
        <authorList>
            <person name="Goeker M."/>
        </authorList>
    </citation>
    <scope>NUCLEOTIDE SEQUENCE [LARGE SCALE GENOMIC DNA]</scope>
    <source>
        <strain evidence="8 9">DSM 21600</strain>
    </source>
</reference>
<evidence type="ECO:0000256" key="4">
    <source>
        <dbReference type="ARBA" id="ARBA00022475"/>
    </source>
</evidence>
<organism evidence="8 9">
    <name type="scientific">Rhizobium halophytocola</name>
    <dbReference type="NCBI Taxonomy" id="735519"/>
    <lineage>
        <taxon>Bacteria</taxon>
        <taxon>Pseudomonadati</taxon>
        <taxon>Pseudomonadota</taxon>
        <taxon>Alphaproteobacteria</taxon>
        <taxon>Hyphomicrobiales</taxon>
        <taxon>Rhizobiaceae</taxon>
        <taxon>Rhizobium/Agrobacterium group</taxon>
        <taxon>Rhizobium</taxon>
    </lineage>
</organism>
<evidence type="ECO:0000313" key="9">
    <source>
        <dbReference type="Proteomes" id="UP000759443"/>
    </source>
</evidence>
<dbReference type="Proteomes" id="UP000759443">
    <property type="component" value="Unassembled WGS sequence"/>
</dbReference>
<keyword evidence="5" id="KW-0430">Lectin</keyword>
<name>A0ABS4DXE4_9HYPH</name>
<comment type="function">
    <text evidence="6">Has immunoglobulin-binding and hemagglutination properties, and can bind to mannose. Essential for virulence. May be involved in LPS biosynthesis or polysaccharide transport.</text>
</comment>
<evidence type="ECO:0000313" key="8">
    <source>
        <dbReference type="EMBL" id="MBP1850364.1"/>
    </source>
</evidence>
<comment type="subcellular location">
    <subcellularLocation>
        <location evidence="1">Membrane</location>
        <topology evidence="1">Single-pass membrane protein</topology>
    </subcellularLocation>
</comment>
<sequence length="143" mass="15906">MFISIKGLAIAGLTSAMIATSFVPSQALPLSATAVPTVARTGDTTNVVDVQYRRHRADHYRGYRGYRSHRRGYRYHNGYWFPLAAFATGAIIGGAVSSAPARSAGINPKHYAWCESRYRSYDARSNTFQPYNGPRQQCTSPYY</sequence>
<proteinExistence type="inferred from homology"/>
<evidence type="ECO:0000256" key="6">
    <source>
        <dbReference type="ARBA" id="ARBA00025321"/>
    </source>
</evidence>
<evidence type="ECO:0000256" key="3">
    <source>
        <dbReference type="ARBA" id="ARBA00020552"/>
    </source>
</evidence>
<dbReference type="Pfam" id="PF07886">
    <property type="entry name" value="BA14K"/>
    <property type="match status" value="1"/>
</dbReference>
<evidence type="ECO:0000256" key="7">
    <source>
        <dbReference type="SAM" id="SignalP"/>
    </source>
</evidence>
<gene>
    <name evidence="8" type="ORF">J2Z17_001798</name>
</gene>
<dbReference type="EMBL" id="JAGGJU010000004">
    <property type="protein sequence ID" value="MBP1850364.1"/>
    <property type="molecule type" value="Genomic_DNA"/>
</dbReference>
<dbReference type="RefSeq" id="WP_209944009.1">
    <property type="nucleotide sequence ID" value="NZ_JAGGJU010000004.1"/>
</dbReference>
<evidence type="ECO:0000256" key="2">
    <source>
        <dbReference type="ARBA" id="ARBA00010270"/>
    </source>
</evidence>
<keyword evidence="9" id="KW-1185">Reference proteome</keyword>
<protein>
    <recommendedName>
        <fullName evidence="3">Lectin-like protein BA14k</fullName>
    </recommendedName>
</protein>
<keyword evidence="4" id="KW-1003">Cell membrane</keyword>
<comment type="caution">
    <text evidence="8">The sequence shown here is derived from an EMBL/GenBank/DDBJ whole genome shotgun (WGS) entry which is preliminary data.</text>
</comment>
<comment type="similarity">
    <text evidence="2">Belongs to the BA14k family.</text>
</comment>
<keyword evidence="7" id="KW-0732">Signal</keyword>
<keyword evidence="4" id="KW-0472">Membrane</keyword>
<evidence type="ECO:0000256" key="1">
    <source>
        <dbReference type="ARBA" id="ARBA00004167"/>
    </source>
</evidence>
<evidence type="ECO:0000256" key="5">
    <source>
        <dbReference type="ARBA" id="ARBA00022734"/>
    </source>
</evidence>
<feature type="signal peptide" evidence="7">
    <location>
        <begin position="1"/>
        <end position="27"/>
    </location>
</feature>
<feature type="chain" id="PRO_5046621504" description="Lectin-like protein BA14k" evidence="7">
    <location>
        <begin position="28"/>
        <end position="143"/>
    </location>
</feature>